<protein>
    <submittedName>
        <fullName evidence="9">Uncharacterized protein</fullName>
    </submittedName>
</protein>
<dbReference type="OrthoDB" id="6248302at2759"/>
<evidence type="ECO:0000256" key="8">
    <source>
        <dbReference type="SAM" id="Phobius"/>
    </source>
</evidence>
<dbReference type="InterPro" id="IPR002000">
    <property type="entry name" value="Lysosome-assoc_membr_glycop"/>
</dbReference>
<dbReference type="EMBL" id="BGPR01040309">
    <property type="protein sequence ID" value="GBO16418.1"/>
    <property type="molecule type" value="Genomic_DNA"/>
</dbReference>
<proteinExistence type="predicted"/>
<accession>A0A4Y2UU63</accession>
<keyword evidence="4 8" id="KW-1133">Transmembrane helix</keyword>
<keyword evidence="3" id="KW-0732">Signal</keyword>
<evidence type="ECO:0000256" key="2">
    <source>
        <dbReference type="ARBA" id="ARBA00022692"/>
    </source>
</evidence>
<dbReference type="GO" id="GO:0005765">
    <property type="term" value="C:lysosomal membrane"/>
    <property type="evidence" value="ECO:0007669"/>
    <property type="project" value="TreeGrafter"/>
</dbReference>
<comment type="caution">
    <text evidence="9">The sequence shown here is derived from an EMBL/GenBank/DDBJ whole genome shotgun (WGS) entry which is preliminary data.</text>
</comment>
<evidence type="ECO:0000256" key="7">
    <source>
        <dbReference type="SAM" id="MobiDB-lite"/>
    </source>
</evidence>
<evidence type="ECO:0000313" key="9">
    <source>
        <dbReference type="EMBL" id="GBO16418.1"/>
    </source>
</evidence>
<dbReference type="Gene3D" id="2.40.160.110">
    <property type="match status" value="1"/>
</dbReference>
<dbReference type="PANTHER" id="PTHR11506:SF35">
    <property type="entry name" value="LYSOSOME-ASSOCIATED MEMBRANE GLYCOPROTEIN 5"/>
    <property type="match status" value="1"/>
</dbReference>
<dbReference type="GO" id="GO:0005886">
    <property type="term" value="C:plasma membrane"/>
    <property type="evidence" value="ECO:0007669"/>
    <property type="project" value="TreeGrafter"/>
</dbReference>
<evidence type="ECO:0000256" key="1">
    <source>
        <dbReference type="ARBA" id="ARBA00004251"/>
    </source>
</evidence>
<dbReference type="GO" id="GO:0031902">
    <property type="term" value="C:late endosome membrane"/>
    <property type="evidence" value="ECO:0007669"/>
    <property type="project" value="TreeGrafter"/>
</dbReference>
<evidence type="ECO:0000256" key="5">
    <source>
        <dbReference type="ARBA" id="ARBA00023136"/>
    </source>
</evidence>
<keyword evidence="5 8" id="KW-0472">Membrane</keyword>
<comment type="subcellular location">
    <subcellularLocation>
        <location evidence="1">Cell membrane</location>
        <topology evidence="1">Single-pass type I membrane protein</topology>
    </subcellularLocation>
</comment>
<dbReference type="AlphaFoldDB" id="A0A4Y2UU63"/>
<evidence type="ECO:0000313" key="10">
    <source>
        <dbReference type="Proteomes" id="UP000499080"/>
    </source>
</evidence>
<evidence type="ECO:0000256" key="3">
    <source>
        <dbReference type="ARBA" id="ARBA00022729"/>
    </source>
</evidence>
<name>A0A4Y2UU63_ARAVE</name>
<feature type="transmembrane region" description="Helical" evidence="8">
    <location>
        <begin position="312"/>
        <end position="331"/>
    </location>
</feature>
<gene>
    <name evidence="9" type="ORF">AVEN_138062_1</name>
</gene>
<dbReference type="GO" id="GO:0072594">
    <property type="term" value="P:establishment of protein localization to organelle"/>
    <property type="evidence" value="ECO:0007669"/>
    <property type="project" value="TreeGrafter"/>
</dbReference>
<dbReference type="PANTHER" id="PTHR11506">
    <property type="entry name" value="LYSOSOME-ASSOCIATED MEMBRANE GLYCOPROTEIN"/>
    <property type="match status" value="1"/>
</dbReference>
<keyword evidence="10" id="KW-1185">Reference proteome</keyword>
<evidence type="ECO:0000256" key="6">
    <source>
        <dbReference type="ARBA" id="ARBA00023180"/>
    </source>
</evidence>
<evidence type="ECO:0000256" key="4">
    <source>
        <dbReference type="ARBA" id="ARBA00022989"/>
    </source>
</evidence>
<reference evidence="9 10" key="1">
    <citation type="journal article" date="2019" name="Sci. Rep.">
        <title>Orb-weaving spider Araneus ventricosus genome elucidates the spidroin gene catalogue.</title>
        <authorList>
            <person name="Kono N."/>
            <person name="Nakamura H."/>
            <person name="Ohtoshi R."/>
            <person name="Moran D.A.P."/>
            <person name="Shinohara A."/>
            <person name="Yoshida Y."/>
            <person name="Fujiwara M."/>
            <person name="Mori M."/>
            <person name="Tomita M."/>
            <person name="Arakawa K."/>
        </authorList>
    </citation>
    <scope>NUCLEOTIDE SEQUENCE [LARGE SCALE GENOMIC DNA]</scope>
</reference>
<keyword evidence="6" id="KW-0325">Glycoprotein</keyword>
<sequence>MREKGVIKSISNLSNRQQYIRRKQWKKDSRNYRKRKSLQQAKETRVGSRGSPRIQSGRKAAKHIYSSLRYKLQSMIAKSLKQARKIENLRKENYRLKSKDKSKCSLSPATKVRKLIGRKKMSPEIRKNLLLNFAFMSGLEENKKVFKKEKRLFATRVSNKIIKKYQMIGQLKNLASNKNYKKALETKKMHFKRSYKGQKNLTETDEENWALTSMELTYDTAESLFDGAVNAGKKTARSKDITLFETPLKNSYFCPGQEIVLLYAGNKQVVTVRIRDLQLQPFEIENGQFSPTQRCSKVVIDEETPYVQDETVPFAVGCTLALITLIILLGFSIHRAYHAAKVDYNSME</sequence>
<organism evidence="9 10">
    <name type="scientific">Araneus ventricosus</name>
    <name type="common">Orbweaver spider</name>
    <name type="synonym">Epeira ventricosa</name>
    <dbReference type="NCBI Taxonomy" id="182803"/>
    <lineage>
        <taxon>Eukaryota</taxon>
        <taxon>Metazoa</taxon>
        <taxon>Ecdysozoa</taxon>
        <taxon>Arthropoda</taxon>
        <taxon>Chelicerata</taxon>
        <taxon>Arachnida</taxon>
        <taxon>Araneae</taxon>
        <taxon>Araneomorphae</taxon>
        <taxon>Entelegynae</taxon>
        <taxon>Araneoidea</taxon>
        <taxon>Araneidae</taxon>
        <taxon>Araneus</taxon>
    </lineage>
</organism>
<dbReference type="Proteomes" id="UP000499080">
    <property type="component" value="Unassembled WGS sequence"/>
</dbReference>
<keyword evidence="2 8" id="KW-0812">Transmembrane</keyword>
<feature type="region of interest" description="Disordered" evidence="7">
    <location>
        <begin position="24"/>
        <end position="58"/>
    </location>
</feature>